<dbReference type="EMBL" id="UINC01001005">
    <property type="protein sequence ID" value="SUZ67189.1"/>
    <property type="molecule type" value="Genomic_DNA"/>
</dbReference>
<dbReference type="PANTHER" id="PTHR21366">
    <property type="entry name" value="GLYOXALASE FAMILY PROTEIN"/>
    <property type="match status" value="1"/>
</dbReference>
<dbReference type="SUPFAM" id="SSF54593">
    <property type="entry name" value="Glyoxalase/Bleomycin resistance protein/Dihydroxybiphenyl dioxygenase"/>
    <property type="match status" value="2"/>
</dbReference>
<dbReference type="AlphaFoldDB" id="A0A381PMC6"/>
<proteinExistence type="predicted"/>
<sequence length="364" mass="39101">MRTRGLCESLPVDSVNKTRRNLLKALPAIAAVPCGFAQVSPTPIAVRKLHSFQIRVSDVARSVRFYQDLFGAPIQARQGDIVCLRIGDGPLFLSIAPVSGAEQPGINHIGLSVADFDVDGVVAQLQGFGLNRGLKPVSGQDPLDMAMHYWIDERGQTAGESSYGGRNLYFADAEGIRYQLCSENHCGGSGDLGNNCSNLELAANSGLFLLMDISHFTTFLANRDRANDFYTSTFGKEYQAYQGPGAPVIGVGDGVQFLMYVGGNQQGRPTQAGRIDHACFSMENFDVDAVLASLTDYGLTARENASDTQPLMHWISMRMPNRGGAEGGTPELYFSDPDGIRIQLQDPSYCGGGGYLGDGCPPLA</sequence>
<accession>A0A381PMC6</accession>
<name>A0A381PMC6_9ZZZZ</name>
<dbReference type="InterPro" id="IPR050383">
    <property type="entry name" value="GlyoxalaseI/FosfomycinResist"/>
</dbReference>
<dbReference type="PANTHER" id="PTHR21366:SF14">
    <property type="entry name" value="GLYOXALASE DOMAIN-CONTAINING PROTEIN 5"/>
    <property type="match status" value="1"/>
</dbReference>
<organism evidence="2">
    <name type="scientific">marine metagenome</name>
    <dbReference type="NCBI Taxonomy" id="408172"/>
    <lineage>
        <taxon>unclassified sequences</taxon>
        <taxon>metagenomes</taxon>
        <taxon>ecological metagenomes</taxon>
    </lineage>
</organism>
<feature type="domain" description="VOC" evidence="1">
    <location>
        <begin position="212"/>
        <end position="347"/>
    </location>
</feature>
<dbReference type="PROSITE" id="PS51819">
    <property type="entry name" value="VOC"/>
    <property type="match status" value="2"/>
</dbReference>
<protein>
    <recommendedName>
        <fullName evidence="1">VOC domain-containing protein</fullName>
    </recommendedName>
</protein>
<dbReference type="Pfam" id="PF22677">
    <property type="entry name" value="Ble-like_N"/>
    <property type="match status" value="1"/>
</dbReference>
<feature type="domain" description="VOC" evidence="1">
    <location>
        <begin position="48"/>
        <end position="183"/>
    </location>
</feature>
<dbReference type="InterPro" id="IPR037523">
    <property type="entry name" value="VOC_core"/>
</dbReference>
<reference evidence="2" key="1">
    <citation type="submission" date="2018-05" db="EMBL/GenBank/DDBJ databases">
        <authorList>
            <person name="Lanie J.A."/>
            <person name="Ng W.-L."/>
            <person name="Kazmierczak K.M."/>
            <person name="Andrzejewski T.M."/>
            <person name="Davidsen T.M."/>
            <person name="Wayne K.J."/>
            <person name="Tettelin H."/>
            <person name="Glass J.I."/>
            <person name="Rusch D."/>
            <person name="Podicherti R."/>
            <person name="Tsui H.-C.T."/>
            <person name="Winkler M.E."/>
        </authorList>
    </citation>
    <scope>NUCLEOTIDE SEQUENCE</scope>
</reference>
<dbReference type="InterPro" id="IPR053863">
    <property type="entry name" value="Glyoxy/Ble-like_N"/>
</dbReference>
<gene>
    <name evidence="2" type="ORF">METZ01_LOCUS20043</name>
</gene>
<dbReference type="InterPro" id="IPR029068">
    <property type="entry name" value="Glyas_Bleomycin-R_OHBP_Dase"/>
</dbReference>
<dbReference type="Gene3D" id="3.10.180.10">
    <property type="entry name" value="2,3-Dihydroxybiphenyl 1,2-Dioxygenase, domain 1"/>
    <property type="match status" value="2"/>
</dbReference>
<evidence type="ECO:0000313" key="2">
    <source>
        <dbReference type="EMBL" id="SUZ67189.1"/>
    </source>
</evidence>
<evidence type="ECO:0000259" key="1">
    <source>
        <dbReference type="PROSITE" id="PS51819"/>
    </source>
</evidence>